<accession>A0ABC8BR22</accession>
<feature type="compositionally biased region" description="Gly residues" evidence="1">
    <location>
        <begin position="17"/>
        <end position="26"/>
    </location>
</feature>
<name>A0ABC8BR22_9ACTN</name>
<protein>
    <submittedName>
        <fullName evidence="2">Uncharacterized protein</fullName>
    </submittedName>
</protein>
<evidence type="ECO:0000313" key="3">
    <source>
        <dbReference type="Proteomes" id="UP000192251"/>
    </source>
</evidence>
<dbReference type="Proteomes" id="UP000192251">
    <property type="component" value="Chromosome"/>
</dbReference>
<proteinExistence type="predicted"/>
<keyword evidence="3" id="KW-1185">Reference proteome</keyword>
<sequence length="60" mass="6119">MSETRTDTTTPRTPGGDAEGAGTGGSGKHRGGASMESTSAQPHGRHRRPAQSAQEESRAA</sequence>
<gene>
    <name evidence="2" type="ORF">B7C62_08295</name>
</gene>
<evidence type="ECO:0000256" key="1">
    <source>
        <dbReference type="SAM" id="MobiDB-lite"/>
    </source>
</evidence>
<feature type="region of interest" description="Disordered" evidence="1">
    <location>
        <begin position="1"/>
        <end position="60"/>
    </location>
</feature>
<dbReference type="AlphaFoldDB" id="A0ABC8BR22"/>
<organism evidence="2 3">
    <name type="scientific">Kitasatospora albolonga</name>
    <dbReference type="NCBI Taxonomy" id="68173"/>
    <lineage>
        <taxon>Bacteria</taxon>
        <taxon>Bacillati</taxon>
        <taxon>Actinomycetota</taxon>
        <taxon>Actinomycetes</taxon>
        <taxon>Kitasatosporales</taxon>
        <taxon>Streptomycetaceae</taxon>
        <taxon>Kitasatospora</taxon>
    </lineage>
</organism>
<dbReference type="EMBL" id="CP020563">
    <property type="protein sequence ID" value="ARF72273.1"/>
    <property type="molecule type" value="Genomic_DNA"/>
</dbReference>
<feature type="compositionally biased region" description="Low complexity" evidence="1">
    <location>
        <begin position="7"/>
        <end position="16"/>
    </location>
</feature>
<evidence type="ECO:0000313" key="2">
    <source>
        <dbReference type="EMBL" id="ARF72273.1"/>
    </source>
</evidence>
<dbReference type="RefSeq" id="WP_084745620.1">
    <property type="nucleotide sequence ID" value="NZ_CP020563.1"/>
</dbReference>
<dbReference type="KEGG" id="kab:B7C62_08295"/>
<reference evidence="2 3" key="1">
    <citation type="submission" date="2017-04" db="EMBL/GenBank/DDBJ databases">
        <title>The complete genome sequence of Streptomyces albolongus YIM 101047, the producer of novel bafilomycins and novel odoriferous sesquiterpenoids.</title>
        <authorList>
            <person name="Yin M."/>
            <person name="Jiang Y."/>
        </authorList>
    </citation>
    <scope>NUCLEOTIDE SEQUENCE [LARGE SCALE GENOMIC DNA]</scope>
    <source>
        <strain evidence="2 3">YIM 101047</strain>
    </source>
</reference>